<evidence type="ECO:0000313" key="5">
    <source>
        <dbReference type="EMBL" id="VEV55361.1"/>
    </source>
</evidence>
<reference evidence="5 7" key="2">
    <citation type="submission" date="2019-01" db="EMBL/GenBank/DDBJ databases">
        <authorList>
            <person name="Ramaprasad A."/>
        </authorList>
    </citation>
    <scope>NUCLEOTIDE SEQUENCE [LARGE SCALE GENOMIC DNA]</scope>
</reference>
<keyword evidence="2" id="KW-0812">Transmembrane</keyword>
<dbReference type="AlphaFoldDB" id="A0A081ICH5"/>
<gene>
    <name evidence="5" type="ORF">PVVCY_0502490</name>
    <name evidence="4" type="ORF">YYE_03973</name>
</gene>
<evidence type="ECO:0000259" key="3">
    <source>
        <dbReference type="Pfam" id="PF12319"/>
    </source>
</evidence>
<dbReference type="Pfam" id="PF12319">
    <property type="entry name" value="TryThrA_C"/>
    <property type="match status" value="1"/>
</dbReference>
<organism evidence="4 6">
    <name type="scientific">Plasmodium vinckei vinckei</name>
    <dbReference type="NCBI Taxonomy" id="54757"/>
    <lineage>
        <taxon>Eukaryota</taxon>
        <taxon>Sar</taxon>
        <taxon>Alveolata</taxon>
        <taxon>Apicomplexa</taxon>
        <taxon>Aconoidasida</taxon>
        <taxon>Haemosporida</taxon>
        <taxon>Plasmodiidae</taxon>
        <taxon>Plasmodium</taxon>
        <taxon>Plasmodium (Vinckeia)</taxon>
    </lineage>
</organism>
<name>A0A081ICH5_PLAVN</name>
<keyword evidence="2" id="KW-0472">Membrane</keyword>
<dbReference type="OrthoDB" id="372347at2759"/>
<dbReference type="KEGG" id="pvv:PVVCY_0502490"/>
<protein>
    <submittedName>
        <fullName evidence="5">Tryptophan-rich protein tryptophan-rich antigen</fullName>
    </submittedName>
</protein>
<dbReference type="Proteomes" id="UP000290582">
    <property type="component" value="Chromosome PVVCY_05"/>
</dbReference>
<dbReference type="Proteomes" id="UP000030681">
    <property type="component" value="Unassembled WGS sequence"/>
</dbReference>
<evidence type="ECO:0000313" key="7">
    <source>
        <dbReference type="Proteomes" id="UP000290582"/>
    </source>
</evidence>
<dbReference type="EMBL" id="LR215061">
    <property type="protein sequence ID" value="VEV55361.1"/>
    <property type="molecule type" value="Genomic_DNA"/>
</dbReference>
<dbReference type="EMBL" id="KL446952">
    <property type="protein sequence ID" value="KEG01383.1"/>
    <property type="molecule type" value="Genomic_DNA"/>
</dbReference>
<accession>A0A081ICH5</accession>
<evidence type="ECO:0000256" key="2">
    <source>
        <dbReference type="SAM" id="Phobius"/>
    </source>
</evidence>
<keyword evidence="2" id="KW-1133">Transmembrane helix</keyword>
<dbReference type="InterPro" id="IPR022089">
    <property type="entry name" value="Plasmodium-antigen_C"/>
</dbReference>
<dbReference type="RefSeq" id="XP_008625838.1">
    <property type="nucleotide sequence ID" value="XM_008627616.1"/>
</dbReference>
<proteinExistence type="predicted"/>
<feature type="domain" description="Tryptophan/threonine-rich plasmodium antigen C-terminal" evidence="3">
    <location>
        <begin position="108"/>
        <end position="322"/>
    </location>
</feature>
<evidence type="ECO:0000313" key="4">
    <source>
        <dbReference type="EMBL" id="KEG01383.1"/>
    </source>
</evidence>
<evidence type="ECO:0000256" key="1">
    <source>
        <dbReference type="SAM" id="MobiDB-lite"/>
    </source>
</evidence>
<feature type="region of interest" description="Disordered" evidence="1">
    <location>
        <begin position="71"/>
        <end position="90"/>
    </location>
</feature>
<dbReference type="VEuPathDB" id="PlasmoDB:PVVCY_0502490"/>
<feature type="compositionally biased region" description="Acidic residues" evidence="1">
    <location>
        <begin position="77"/>
        <end position="89"/>
    </location>
</feature>
<dbReference type="GeneID" id="19962179"/>
<evidence type="ECO:0000313" key="6">
    <source>
        <dbReference type="Proteomes" id="UP000030681"/>
    </source>
</evidence>
<sequence>MDGITENAIDLANMVSDPHNNVAIKNITNILNNDYTSSFIIMILYAMMFAHMFMTARSIYTEYNKERQNKSIGNYDENSDQDSDDDQPYDYELGKYNDEKSIRWKKGQWRRWIYTLEQDWNAFNIEMNNEEYEWIKKKENDWNLFLIELENKWNHYNKNLDDEFETNVISKYSSWDSKKWIDWMKSDGIRFIYMEWKNWVLESHNEFSDNFVNKWMKWKKNKILSWSKLDWKRQESQKWDKFEQKRFKSLHYLDNKRYNEFINRKKDEQNQWNEWVKTKDNEFVENILNKYLMWKDGKHILYKEWVETFITKWINQKQWNVWIAEQQALSLENESEQTTEQQEKIHLISPLLEN</sequence>
<reference evidence="4 6" key="1">
    <citation type="submission" date="2013-02" db="EMBL/GenBank/DDBJ databases">
        <title>The Genome Sequence of Plasmodium vinckei vinckei.</title>
        <authorList>
            <consortium name="The Broad Institute Genome Sequencing Platform"/>
            <consortium name="The Broad Institute Genome Sequencing Center for Infectious Disease"/>
            <person name="Neafsey D."/>
            <person name="Cheeseman I."/>
            <person name="Volkman S."/>
            <person name="Adams J."/>
            <person name="Walker B."/>
            <person name="Young S.K."/>
            <person name="Zeng Q."/>
            <person name="Gargeya S."/>
            <person name="Fitzgerald M."/>
            <person name="Haas B."/>
            <person name="Abouelleil A."/>
            <person name="Alvarado L."/>
            <person name="Arachchi H.M."/>
            <person name="Berlin A.M."/>
            <person name="Chapman S.B."/>
            <person name="Dewar J."/>
            <person name="Goldberg J."/>
            <person name="Griggs A."/>
            <person name="Gujja S."/>
            <person name="Hansen M."/>
            <person name="Howarth C."/>
            <person name="Imamovic A."/>
            <person name="Larimer J."/>
            <person name="McCowan C."/>
            <person name="Murphy C."/>
            <person name="Neiman D."/>
            <person name="Pearson M."/>
            <person name="Priest M."/>
            <person name="Roberts A."/>
            <person name="Saif S."/>
            <person name="Shea T."/>
            <person name="Sisk P."/>
            <person name="Sykes S."/>
            <person name="Wortman J."/>
            <person name="Nusbaum C."/>
            <person name="Birren B."/>
        </authorList>
    </citation>
    <scope>NUCLEOTIDE SEQUENCE [LARGE SCALE GENOMIC DNA]</scope>
    <source>
        <strain evidence="4">Vinckei</strain>
        <strain evidence="6">vinckei</strain>
    </source>
</reference>
<feature type="transmembrane region" description="Helical" evidence="2">
    <location>
        <begin position="39"/>
        <end position="60"/>
    </location>
</feature>